<dbReference type="AlphaFoldDB" id="A0A3B5M7K7"/>
<protein>
    <submittedName>
        <fullName evidence="2">Uncharacterized protein</fullName>
    </submittedName>
</protein>
<evidence type="ECO:0000313" key="2">
    <source>
        <dbReference type="Ensembl" id="ENSXCOP00000015774.1"/>
    </source>
</evidence>
<dbReference type="Proteomes" id="UP000261380">
    <property type="component" value="Unplaced"/>
</dbReference>
<evidence type="ECO:0000313" key="3">
    <source>
        <dbReference type="Proteomes" id="UP000261380"/>
    </source>
</evidence>
<sequence>QACRARRFCVPHFVRIFSEWNCGSSRRTSEHRATAPLMWGICSHICSLCVCVCIYVVLRGFNRDRGRERKREMKGGGSDFLCGVEAKEKKKKESQMMHGC</sequence>
<proteinExistence type="predicted"/>
<accession>A0A3B5M7K7</accession>
<keyword evidence="3" id="KW-1185">Reference proteome</keyword>
<dbReference type="Ensembl" id="ENSXCOT00000015969.1">
    <property type="protein sequence ID" value="ENSXCOP00000015774.1"/>
    <property type="gene ID" value="ENSXCOG00000011919.1"/>
</dbReference>
<evidence type="ECO:0000256" key="1">
    <source>
        <dbReference type="SAM" id="Phobius"/>
    </source>
</evidence>
<reference evidence="2" key="2">
    <citation type="submission" date="2025-09" db="UniProtKB">
        <authorList>
            <consortium name="Ensembl"/>
        </authorList>
    </citation>
    <scope>IDENTIFICATION</scope>
</reference>
<feature type="transmembrane region" description="Helical" evidence="1">
    <location>
        <begin position="37"/>
        <end position="61"/>
    </location>
</feature>
<name>A0A3B5M7K7_9TELE</name>
<organism evidence="2 3">
    <name type="scientific">Xiphophorus couchianus</name>
    <name type="common">Monterrey platyfish</name>
    <dbReference type="NCBI Taxonomy" id="32473"/>
    <lineage>
        <taxon>Eukaryota</taxon>
        <taxon>Metazoa</taxon>
        <taxon>Chordata</taxon>
        <taxon>Craniata</taxon>
        <taxon>Vertebrata</taxon>
        <taxon>Euteleostomi</taxon>
        <taxon>Actinopterygii</taxon>
        <taxon>Neopterygii</taxon>
        <taxon>Teleostei</taxon>
        <taxon>Neoteleostei</taxon>
        <taxon>Acanthomorphata</taxon>
        <taxon>Ovalentaria</taxon>
        <taxon>Atherinomorphae</taxon>
        <taxon>Cyprinodontiformes</taxon>
        <taxon>Poeciliidae</taxon>
        <taxon>Poeciliinae</taxon>
        <taxon>Xiphophorus</taxon>
    </lineage>
</organism>
<keyword evidence="1" id="KW-1133">Transmembrane helix</keyword>
<keyword evidence="1" id="KW-0472">Membrane</keyword>
<keyword evidence="1" id="KW-0812">Transmembrane</keyword>
<reference evidence="2" key="1">
    <citation type="submission" date="2025-08" db="UniProtKB">
        <authorList>
            <consortium name="Ensembl"/>
        </authorList>
    </citation>
    <scope>IDENTIFICATION</scope>
</reference>